<organism evidence="1 2">
    <name type="scientific">Paramuricea clavata</name>
    <name type="common">Red gorgonian</name>
    <name type="synonym">Violescent sea-whip</name>
    <dbReference type="NCBI Taxonomy" id="317549"/>
    <lineage>
        <taxon>Eukaryota</taxon>
        <taxon>Metazoa</taxon>
        <taxon>Cnidaria</taxon>
        <taxon>Anthozoa</taxon>
        <taxon>Octocorallia</taxon>
        <taxon>Malacalcyonacea</taxon>
        <taxon>Plexauridae</taxon>
        <taxon>Paramuricea</taxon>
    </lineage>
</organism>
<sequence length="169" mass="20072">MVIDIYYWFDKSTKRKALLAEFYSFHDVDYRKIVKHVNTRWLSLEQAVTQVLQQFPGLKSYFLSNDEHEARFGRLQTLFENPMTEVYLLFYQSSLQEFIHFNMFLQREDPIIPVVYEQTTSFLQNLTGKFLTVAAIKEAKGDLSTLDFKDPKFQHPEKRATSAKHIQFN</sequence>
<dbReference type="AlphaFoldDB" id="A0A6S7JDA2"/>
<dbReference type="GO" id="GO:0004386">
    <property type="term" value="F:helicase activity"/>
    <property type="evidence" value="ECO:0007669"/>
    <property type="project" value="UniProtKB-KW"/>
</dbReference>
<evidence type="ECO:0000313" key="1">
    <source>
        <dbReference type="EMBL" id="CAB4030186.1"/>
    </source>
</evidence>
<keyword evidence="1" id="KW-0347">Helicase</keyword>
<keyword evidence="2" id="KW-1185">Reference proteome</keyword>
<evidence type="ECO:0000313" key="2">
    <source>
        <dbReference type="Proteomes" id="UP001152795"/>
    </source>
</evidence>
<proteinExistence type="predicted"/>
<dbReference type="PANTHER" id="PTHR37162">
    <property type="entry name" value="HAT FAMILY DIMERISATION DOMAINCONTAINING PROTEIN-RELATED"/>
    <property type="match status" value="1"/>
</dbReference>
<dbReference type="OrthoDB" id="6782434at2759"/>
<accession>A0A6S7JDA2</accession>
<keyword evidence="1" id="KW-0378">Hydrolase</keyword>
<protein>
    <submittedName>
        <fullName evidence="1">ATP-dependent DNA helicase</fullName>
    </submittedName>
</protein>
<reference evidence="1" key="1">
    <citation type="submission" date="2020-04" db="EMBL/GenBank/DDBJ databases">
        <authorList>
            <person name="Alioto T."/>
            <person name="Alioto T."/>
            <person name="Gomez Garrido J."/>
        </authorList>
    </citation>
    <scope>NUCLEOTIDE SEQUENCE</scope>
    <source>
        <strain evidence="1">A484AB</strain>
    </source>
</reference>
<dbReference type="PANTHER" id="PTHR37162:SF1">
    <property type="entry name" value="BED-TYPE DOMAIN-CONTAINING PROTEIN"/>
    <property type="match status" value="1"/>
</dbReference>
<dbReference type="Proteomes" id="UP001152795">
    <property type="component" value="Unassembled WGS sequence"/>
</dbReference>
<comment type="caution">
    <text evidence="1">The sequence shown here is derived from an EMBL/GenBank/DDBJ whole genome shotgun (WGS) entry which is preliminary data.</text>
</comment>
<keyword evidence="1" id="KW-0547">Nucleotide-binding</keyword>
<dbReference type="EMBL" id="CACRXK020016694">
    <property type="protein sequence ID" value="CAB4030186.1"/>
    <property type="molecule type" value="Genomic_DNA"/>
</dbReference>
<keyword evidence="1" id="KW-0067">ATP-binding</keyword>
<name>A0A6S7JDA2_PARCT</name>
<gene>
    <name evidence="1" type="ORF">PACLA_8A086763</name>
</gene>